<dbReference type="AlphaFoldDB" id="A0A9Q8YC77"/>
<evidence type="ECO:0000313" key="7">
    <source>
        <dbReference type="Proteomes" id="UP001055460"/>
    </source>
</evidence>
<dbReference type="PROSITE" id="PS51891">
    <property type="entry name" value="CENP_V_GFA"/>
    <property type="match status" value="1"/>
</dbReference>
<evidence type="ECO:0000259" key="5">
    <source>
        <dbReference type="PROSITE" id="PS51891"/>
    </source>
</evidence>
<sequence>MQDIHHGGCLCGTIRFKARGELRELIFCHCSQCRKQTGLYYAATNVQDQDFELKGAENVTWYRASDSASRGFCRQCGSALFWKADGSDYTSILAGAFDKPTVLKPGYHIFCEDQGDFYEIKDDLPKFAAGRV</sequence>
<keyword evidence="2" id="KW-0479">Metal-binding</keyword>
<accession>A0A9Q8YC77</accession>
<dbReference type="InterPro" id="IPR006913">
    <property type="entry name" value="CENP-V/GFA"/>
</dbReference>
<dbReference type="GO" id="GO:0016846">
    <property type="term" value="F:carbon-sulfur lyase activity"/>
    <property type="evidence" value="ECO:0007669"/>
    <property type="project" value="InterPro"/>
</dbReference>
<dbReference type="InterPro" id="IPR011057">
    <property type="entry name" value="Mss4-like_sf"/>
</dbReference>
<keyword evidence="3" id="KW-0862">Zinc</keyword>
<dbReference type="Pfam" id="PF04828">
    <property type="entry name" value="GFA"/>
    <property type="match status" value="1"/>
</dbReference>
<dbReference type="RefSeq" id="WP_060520690.1">
    <property type="nucleotide sequence ID" value="NZ_CAXURO020000001.1"/>
</dbReference>
<dbReference type="SUPFAM" id="SSF51316">
    <property type="entry name" value="Mss4-like"/>
    <property type="match status" value="1"/>
</dbReference>
<organism evidence="6 7">
    <name type="scientific">Ensifer adhaerens</name>
    <name type="common">Sinorhizobium morelense</name>
    <dbReference type="NCBI Taxonomy" id="106592"/>
    <lineage>
        <taxon>Bacteria</taxon>
        <taxon>Pseudomonadati</taxon>
        <taxon>Pseudomonadota</taxon>
        <taxon>Alphaproteobacteria</taxon>
        <taxon>Hyphomicrobiales</taxon>
        <taxon>Rhizobiaceae</taxon>
        <taxon>Sinorhizobium/Ensifer group</taxon>
        <taxon>Ensifer</taxon>
    </lineage>
</organism>
<evidence type="ECO:0000256" key="3">
    <source>
        <dbReference type="ARBA" id="ARBA00022833"/>
    </source>
</evidence>
<evidence type="ECO:0000256" key="2">
    <source>
        <dbReference type="ARBA" id="ARBA00022723"/>
    </source>
</evidence>
<dbReference type="Gene3D" id="3.90.1590.10">
    <property type="entry name" value="glutathione-dependent formaldehyde- activating enzyme (gfa)"/>
    <property type="match status" value="1"/>
</dbReference>
<comment type="similarity">
    <text evidence="1">Belongs to the Gfa family.</text>
</comment>
<dbReference type="EMBL" id="CP098807">
    <property type="protein sequence ID" value="USJ24959.1"/>
    <property type="molecule type" value="Genomic_DNA"/>
</dbReference>
<proteinExistence type="inferred from homology"/>
<dbReference type="PANTHER" id="PTHR33337">
    <property type="entry name" value="GFA DOMAIN-CONTAINING PROTEIN"/>
    <property type="match status" value="1"/>
</dbReference>
<reference evidence="6" key="1">
    <citation type="submission" date="2022-06" db="EMBL/GenBank/DDBJ databases">
        <title>Physiological and biochemical characterization and genomic elucidation of a strain of the genus Ensifer adhaerens M8 that combines arsenic oxidation and chromium reduction.</title>
        <authorList>
            <person name="Li X."/>
            <person name="Yu c."/>
        </authorList>
    </citation>
    <scope>NUCLEOTIDE SEQUENCE</scope>
    <source>
        <strain evidence="6">M8</strain>
    </source>
</reference>
<gene>
    <name evidence="6" type="ORF">NE863_08345</name>
</gene>
<keyword evidence="4" id="KW-0456">Lyase</keyword>
<protein>
    <submittedName>
        <fullName evidence="6">GFA family protein</fullName>
    </submittedName>
</protein>
<evidence type="ECO:0000256" key="4">
    <source>
        <dbReference type="ARBA" id="ARBA00023239"/>
    </source>
</evidence>
<name>A0A9Q8YC77_ENSAD</name>
<evidence type="ECO:0000313" key="6">
    <source>
        <dbReference type="EMBL" id="USJ24959.1"/>
    </source>
</evidence>
<dbReference type="OrthoDB" id="9807246at2"/>
<dbReference type="GO" id="GO:0046872">
    <property type="term" value="F:metal ion binding"/>
    <property type="evidence" value="ECO:0007669"/>
    <property type="project" value="UniProtKB-KW"/>
</dbReference>
<dbReference type="Proteomes" id="UP001055460">
    <property type="component" value="Chromosome"/>
</dbReference>
<feature type="domain" description="CENP-V/GFA" evidence="5">
    <location>
        <begin position="5"/>
        <end position="119"/>
    </location>
</feature>
<evidence type="ECO:0000256" key="1">
    <source>
        <dbReference type="ARBA" id="ARBA00005495"/>
    </source>
</evidence>
<dbReference type="PANTHER" id="PTHR33337:SF40">
    <property type="entry name" value="CENP-V_GFA DOMAIN-CONTAINING PROTEIN-RELATED"/>
    <property type="match status" value="1"/>
</dbReference>